<dbReference type="Proteomes" id="UP000247647">
    <property type="component" value="Unassembled WGS sequence"/>
</dbReference>
<name>A0A318YCT4_ASPNB</name>
<keyword evidence="2" id="KW-1185">Reference proteome</keyword>
<dbReference type="RefSeq" id="XP_025476865.1">
    <property type="nucleotide sequence ID" value="XM_025618002.1"/>
</dbReference>
<dbReference type="OrthoDB" id="2104739at2759"/>
<protein>
    <submittedName>
        <fullName evidence="1">Uncharacterized protein</fullName>
    </submittedName>
</protein>
<proteinExistence type="predicted"/>
<dbReference type="GeneID" id="37120458"/>
<sequence>MSSLSNGPGVIVPAPQPLKPEDRDAALRLFDSIIEQYEPSQATEKGLKPVSLIRLMKEKISDKDSFFKLFFPFIERHLDGVSNDTEPSIAHILARLDSFSTWTTSGRSALGESLVIFANFLIDNFFLPYMLLYTCLKN</sequence>
<accession>A0A318YCT4</accession>
<gene>
    <name evidence="1" type="ORF">BO87DRAFT_124860</name>
</gene>
<evidence type="ECO:0000313" key="1">
    <source>
        <dbReference type="EMBL" id="PYH31387.1"/>
    </source>
</evidence>
<reference evidence="1" key="1">
    <citation type="submission" date="2016-12" db="EMBL/GenBank/DDBJ databases">
        <title>The genomes of Aspergillus section Nigri reveals drivers in fungal speciation.</title>
        <authorList>
            <consortium name="DOE Joint Genome Institute"/>
            <person name="Vesth T.C."/>
            <person name="Nybo J."/>
            <person name="Theobald S."/>
            <person name="Brandl J."/>
            <person name="Frisvad J.C."/>
            <person name="Nielsen K.F."/>
            <person name="Lyhne E.K."/>
            <person name="Kogle M.E."/>
            <person name="Kuo A."/>
            <person name="Riley R."/>
            <person name="Clum A."/>
            <person name="Nolan M."/>
            <person name="Lipzen A."/>
            <person name="Salamov A."/>
            <person name="Henrissat B."/>
            <person name="Wiebenga A."/>
            <person name="De Vries R.P."/>
            <person name="Grigoriev I.V."/>
            <person name="Mortensen U.H."/>
            <person name="Andersen M.R."/>
            <person name="Baker S.E."/>
        </authorList>
    </citation>
    <scope>NUCLEOTIDE SEQUENCE [LARGE SCALE GENOMIC DNA]</scope>
    <source>
        <strain evidence="1">CBS 115656</strain>
    </source>
</reference>
<dbReference type="EMBL" id="KZ821473">
    <property type="protein sequence ID" value="PYH31387.1"/>
    <property type="molecule type" value="Genomic_DNA"/>
</dbReference>
<evidence type="ECO:0000313" key="2">
    <source>
        <dbReference type="Proteomes" id="UP000247647"/>
    </source>
</evidence>
<organism evidence="1 2">
    <name type="scientific">Aspergillus neoniger (strain CBS 115656)</name>
    <dbReference type="NCBI Taxonomy" id="1448310"/>
    <lineage>
        <taxon>Eukaryota</taxon>
        <taxon>Fungi</taxon>
        <taxon>Dikarya</taxon>
        <taxon>Ascomycota</taxon>
        <taxon>Pezizomycotina</taxon>
        <taxon>Eurotiomycetes</taxon>
        <taxon>Eurotiomycetidae</taxon>
        <taxon>Eurotiales</taxon>
        <taxon>Aspergillaceae</taxon>
        <taxon>Aspergillus</taxon>
        <taxon>Aspergillus subgen. Circumdati</taxon>
    </lineage>
</organism>
<dbReference type="AlphaFoldDB" id="A0A318YCT4"/>